<evidence type="ECO:0000313" key="2">
    <source>
        <dbReference type="EMBL" id="CAE2316190.1"/>
    </source>
</evidence>
<feature type="transmembrane region" description="Helical" evidence="1">
    <location>
        <begin position="61"/>
        <end position="87"/>
    </location>
</feature>
<proteinExistence type="predicted"/>
<organism evidence="2">
    <name type="scientific">Guillardia theta</name>
    <name type="common">Cryptophyte</name>
    <name type="synonym">Cryptomonas phi</name>
    <dbReference type="NCBI Taxonomy" id="55529"/>
    <lineage>
        <taxon>Eukaryota</taxon>
        <taxon>Cryptophyceae</taxon>
        <taxon>Pyrenomonadales</taxon>
        <taxon>Geminigeraceae</taxon>
        <taxon>Guillardia</taxon>
    </lineage>
</organism>
<feature type="transmembrane region" description="Helical" evidence="1">
    <location>
        <begin position="99"/>
        <end position="119"/>
    </location>
</feature>
<protein>
    <submittedName>
        <fullName evidence="2">Uncharacterized protein</fullName>
    </submittedName>
</protein>
<keyword evidence="1" id="KW-0812">Transmembrane</keyword>
<gene>
    <name evidence="2" type="ORF">GTHE00462_LOCUS24359</name>
</gene>
<sequence length="228" mass="24151">MPGSGNVWFVYRPFMLMCVLGIVLATVLFIVSVVLITLPLDDTCKIYTVTGCTISHHLLNTFVNVLAAWSSMPALFPITFGAIGLYAGTRGSRGGVMSVMFMSLIGMAICAIGASMTLYSRQIVCGDNKGAAAVLTPLTPSADGQNQTTLPTNYSQVCYFSSALFYVVVVLNGCLVLQQLVLSLLSGCFCCDPVGLAISRELAGTRGDVVPYAAPIAGTRVPMLRRSV</sequence>
<reference evidence="2" key="1">
    <citation type="submission" date="2021-01" db="EMBL/GenBank/DDBJ databases">
        <authorList>
            <person name="Corre E."/>
            <person name="Pelletier E."/>
            <person name="Niang G."/>
            <person name="Scheremetjew M."/>
            <person name="Finn R."/>
            <person name="Kale V."/>
            <person name="Holt S."/>
            <person name="Cochrane G."/>
            <person name="Meng A."/>
            <person name="Brown T."/>
            <person name="Cohen L."/>
        </authorList>
    </citation>
    <scope>NUCLEOTIDE SEQUENCE</scope>
    <source>
        <strain evidence="2">CCMP 2712</strain>
    </source>
</reference>
<keyword evidence="1" id="KW-0472">Membrane</keyword>
<dbReference type="EMBL" id="HBKN01031356">
    <property type="protein sequence ID" value="CAE2316190.1"/>
    <property type="molecule type" value="Transcribed_RNA"/>
</dbReference>
<feature type="transmembrane region" description="Helical" evidence="1">
    <location>
        <begin position="163"/>
        <end position="185"/>
    </location>
</feature>
<dbReference type="AlphaFoldDB" id="A0A7S4L612"/>
<keyword evidence="1" id="KW-1133">Transmembrane helix</keyword>
<name>A0A7S4L612_GUITH</name>
<accession>A0A7S4L612</accession>
<evidence type="ECO:0000256" key="1">
    <source>
        <dbReference type="SAM" id="Phobius"/>
    </source>
</evidence>
<feature type="transmembrane region" description="Helical" evidence="1">
    <location>
        <begin position="14"/>
        <end position="40"/>
    </location>
</feature>